<dbReference type="PANTHER" id="PTHR37928:SF2">
    <property type="entry name" value="GPI ANCHORED CFEM DOMAIN PROTEIN (AFU_ORTHOLOGUE AFUA_6G10580)"/>
    <property type="match status" value="1"/>
</dbReference>
<keyword evidence="13" id="KW-0449">Lipoprotein</keyword>
<evidence type="ECO:0000256" key="12">
    <source>
        <dbReference type="ARBA" id="ARBA00023180"/>
    </source>
</evidence>
<keyword evidence="7" id="KW-0479">Metal-binding</keyword>
<dbReference type="SMART" id="SM00747">
    <property type="entry name" value="CFEM"/>
    <property type="match status" value="1"/>
</dbReference>
<dbReference type="EMBL" id="JBANRG010000060">
    <property type="protein sequence ID" value="KAK7442062.1"/>
    <property type="molecule type" value="Genomic_DNA"/>
</dbReference>
<keyword evidence="11" id="KW-1015">Disulfide bond</keyword>
<evidence type="ECO:0000256" key="1">
    <source>
        <dbReference type="ARBA" id="ARBA00004609"/>
    </source>
</evidence>
<evidence type="ECO:0000313" key="17">
    <source>
        <dbReference type="EMBL" id="KAK7442062.1"/>
    </source>
</evidence>
<evidence type="ECO:0000256" key="9">
    <source>
        <dbReference type="ARBA" id="ARBA00023004"/>
    </source>
</evidence>
<evidence type="ECO:0000256" key="11">
    <source>
        <dbReference type="ARBA" id="ARBA00023157"/>
    </source>
</evidence>
<protein>
    <recommendedName>
        <fullName evidence="16">CFEM domain-containing protein</fullName>
    </recommendedName>
</protein>
<evidence type="ECO:0000256" key="10">
    <source>
        <dbReference type="ARBA" id="ARBA00023136"/>
    </source>
</evidence>
<feature type="domain" description="CFEM" evidence="16">
    <location>
        <begin position="4"/>
        <end position="115"/>
    </location>
</feature>
<feature type="chain" id="PRO_5046026727" description="CFEM domain-containing protein" evidence="15">
    <location>
        <begin position="23"/>
        <end position="161"/>
    </location>
</feature>
<comment type="caution">
    <text evidence="17">The sequence shown here is derived from an EMBL/GenBank/DDBJ whole genome shotgun (WGS) entry which is preliminary data.</text>
</comment>
<dbReference type="Pfam" id="PF05730">
    <property type="entry name" value="CFEM"/>
    <property type="match status" value="1"/>
</dbReference>
<dbReference type="Proteomes" id="UP001498398">
    <property type="component" value="Unassembled WGS sequence"/>
</dbReference>
<keyword evidence="10" id="KW-0472">Membrane</keyword>
<feature type="region of interest" description="Disordered" evidence="14">
    <location>
        <begin position="100"/>
        <end position="138"/>
    </location>
</feature>
<evidence type="ECO:0000256" key="4">
    <source>
        <dbReference type="ARBA" id="ARBA00022475"/>
    </source>
</evidence>
<evidence type="ECO:0000256" key="13">
    <source>
        <dbReference type="ARBA" id="ARBA00023288"/>
    </source>
</evidence>
<evidence type="ECO:0000259" key="16">
    <source>
        <dbReference type="PROSITE" id="PS52012"/>
    </source>
</evidence>
<keyword evidence="18" id="KW-1185">Reference proteome</keyword>
<evidence type="ECO:0000256" key="15">
    <source>
        <dbReference type="SAM" id="SignalP"/>
    </source>
</evidence>
<gene>
    <name evidence="17" type="ORF">VKT23_016338</name>
</gene>
<keyword evidence="12" id="KW-0325">Glycoprotein</keyword>
<evidence type="ECO:0000256" key="14">
    <source>
        <dbReference type="SAM" id="MobiDB-lite"/>
    </source>
</evidence>
<keyword evidence="8 15" id="KW-0732">Signal</keyword>
<evidence type="ECO:0000256" key="6">
    <source>
        <dbReference type="ARBA" id="ARBA00022617"/>
    </source>
</evidence>
<keyword evidence="5" id="KW-0964">Secreted</keyword>
<organism evidence="17 18">
    <name type="scientific">Marasmiellus scandens</name>
    <dbReference type="NCBI Taxonomy" id="2682957"/>
    <lineage>
        <taxon>Eukaryota</taxon>
        <taxon>Fungi</taxon>
        <taxon>Dikarya</taxon>
        <taxon>Basidiomycota</taxon>
        <taxon>Agaricomycotina</taxon>
        <taxon>Agaricomycetes</taxon>
        <taxon>Agaricomycetidae</taxon>
        <taxon>Agaricales</taxon>
        <taxon>Marasmiineae</taxon>
        <taxon>Omphalotaceae</taxon>
        <taxon>Marasmiellus</taxon>
    </lineage>
</organism>
<keyword evidence="9" id="KW-0408">Iron</keyword>
<reference evidence="17 18" key="1">
    <citation type="submission" date="2024-01" db="EMBL/GenBank/DDBJ databases">
        <title>A draft genome for the cacao thread blight pathogen Marasmiellus scandens.</title>
        <authorList>
            <person name="Baruah I.K."/>
            <person name="Leung J."/>
            <person name="Bukari Y."/>
            <person name="Amoako-Attah I."/>
            <person name="Meinhardt L.W."/>
            <person name="Bailey B.A."/>
            <person name="Cohen S.P."/>
        </authorList>
    </citation>
    <scope>NUCLEOTIDE SEQUENCE [LARGE SCALE GENOMIC DNA]</scope>
    <source>
        <strain evidence="17 18">GH-19</strain>
    </source>
</reference>
<evidence type="ECO:0000256" key="8">
    <source>
        <dbReference type="ARBA" id="ARBA00022729"/>
    </source>
</evidence>
<evidence type="ECO:0000256" key="7">
    <source>
        <dbReference type="ARBA" id="ARBA00022723"/>
    </source>
</evidence>
<dbReference type="PANTHER" id="PTHR37928">
    <property type="entry name" value="CFEM DOMAIN PROTEIN (AFU_ORTHOLOGUE AFUA_6G14090)"/>
    <property type="match status" value="1"/>
</dbReference>
<keyword evidence="4" id="KW-1003">Cell membrane</keyword>
<dbReference type="InterPro" id="IPR051735">
    <property type="entry name" value="CFEM_domain"/>
</dbReference>
<evidence type="ECO:0000256" key="5">
    <source>
        <dbReference type="ARBA" id="ARBA00022525"/>
    </source>
</evidence>
<name>A0ABR1IXJ7_9AGAR</name>
<comment type="subcellular location">
    <subcellularLocation>
        <location evidence="1">Cell membrane</location>
        <topology evidence="1">Lipid-anchor</topology>
        <topology evidence="1">GPI-anchor</topology>
    </subcellularLocation>
    <subcellularLocation>
        <location evidence="2">Secreted</location>
    </subcellularLocation>
</comment>
<sequence length="161" mass="15872">MKTTSVSTFFVIAAALFNGVSASALRARQIPNCAATCLASADLGDCQPTDNACLCNNQAFVSSTATCIAESCQGDELEQANAASRSLCAAVGVTLTSSVAVPTSTSPTSSSADSETSPSAAPDSNSSSNTTSSDNNNNGAISHGVNALASIVVIGVAAAML</sequence>
<dbReference type="InterPro" id="IPR008427">
    <property type="entry name" value="Extracellular_membr_CFEM_dom"/>
</dbReference>
<evidence type="ECO:0000256" key="3">
    <source>
        <dbReference type="ARBA" id="ARBA00010031"/>
    </source>
</evidence>
<evidence type="ECO:0000256" key="2">
    <source>
        <dbReference type="ARBA" id="ARBA00004613"/>
    </source>
</evidence>
<comment type="similarity">
    <text evidence="3">Belongs to the RBT5 family.</text>
</comment>
<keyword evidence="6" id="KW-0349">Heme</keyword>
<evidence type="ECO:0000313" key="18">
    <source>
        <dbReference type="Proteomes" id="UP001498398"/>
    </source>
</evidence>
<dbReference type="PROSITE" id="PS52012">
    <property type="entry name" value="CFEM"/>
    <property type="match status" value="1"/>
</dbReference>
<proteinExistence type="inferred from homology"/>
<accession>A0ABR1IXJ7</accession>
<feature type="signal peptide" evidence="15">
    <location>
        <begin position="1"/>
        <end position="22"/>
    </location>
</feature>